<comment type="caution">
    <text evidence="1">The sequence shown here is derived from an EMBL/GenBank/DDBJ whole genome shotgun (WGS) entry which is preliminary data.</text>
</comment>
<dbReference type="Proteomes" id="UP000309997">
    <property type="component" value="Unassembled WGS sequence"/>
</dbReference>
<gene>
    <name evidence="1" type="ORF">D5086_010474</name>
</gene>
<reference evidence="1 2" key="1">
    <citation type="journal article" date="2024" name="Plant Biotechnol. J.">
        <title>Genome and CRISPR/Cas9 system of a widespread forest tree (Populus alba) in the world.</title>
        <authorList>
            <person name="Liu Y.J."/>
            <person name="Jiang P.F."/>
            <person name="Han X.M."/>
            <person name="Li X.Y."/>
            <person name="Wang H.M."/>
            <person name="Wang Y.J."/>
            <person name="Wang X.X."/>
            <person name="Zeng Q.Y."/>
        </authorList>
    </citation>
    <scope>NUCLEOTIDE SEQUENCE [LARGE SCALE GENOMIC DNA]</scope>
    <source>
        <strain evidence="2">cv. PAL-ZL1</strain>
    </source>
</reference>
<keyword evidence="2" id="KW-1185">Reference proteome</keyword>
<dbReference type="EMBL" id="RCHU02000005">
    <property type="protein sequence ID" value="KAL3591834.1"/>
    <property type="molecule type" value="Genomic_DNA"/>
</dbReference>
<accession>A0ACC4CB50</accession>
<proteinExistence type="predicted"/>
<protein>
    <submittedName>
        <fullName evidence="1">Uncharacterized protein</fullName>
    </submittedName>
</protein>
<evidence type="ECO:0000313" key="1">
    <source>
        <dbReference type="EMBL" id="KAL3591834.1"/>
    </source>
</evidence>
<organism evidence="1 2">
    <name type="scientific">Populus alba</name>
    <name type="common">White poplar</name>
    <dbReference type="NCBI Taxonomy" id="43335"/>
    <lineage>
        <taxon>Eukaryota</taxon>
        <taxon>Viridiplantae</taxon>
        <taxon>Streptophyta</taxon>
        <taxon>Embryophyta</taxon>
        <taxon>Tracheophyta</taxon>
        <taxon>Spermatophyta</taxon>
        <taxon>Magnoliopsida</taxon>
        <taxon>eudicotyledons</taxon>
        <taxon>Gunneridae</taxon>
        <taxon>Pentapetalae</taxon>
        <taxon>rosids</taxon>
        <taxon>fabids</taxon>
        <taxon>Malpighiales</taxon>
        <taxon>Salicaceae</taxon>
        <taxon>Saliceae</taxon>
        <taxon>Populus</taxon>
    </lineage>
</organism>
<evidence type="ECO:0000313" key="2">
    <source>
        <dbReference type="Proteomes" id="UP000309997"/>
    </source>
</evidence>
<sequence>MYCFDFPRKEEKSIDLVLKSEASQYVEFNSVDASSVGDGNGKLGNVPDSRAAIIKDKSLTLMEKNQLMSFFKLGMGMEMGMRMMRGREGEDFRGGFGEADYDQEDMEACRDLLWTKDVAGGICTTRSSLKPVLRVPSSARRFLRFRIISSQCFTDSAWDENRETKDRTACRSIIEIEKIARKNASHRAFKMEKIIARITQGQFNSTVSLASMPNGSLYHLLVALFLEMYPDEQGIPSDNSTSQLLMLLPIILQQFSALSVGYAVAYQVVYWTRYDFLNLNANSETQGTIALKVFGKAKPPFCCIA</sequence>
<name>A0ACC4CB50_POPAL</name>